<dbReference type="HOGENOM" id="CLU_345145_0_0_1"/>
<evidence type="ECO:0000313" key="1">
    <source>
        <dbReference type="EMBL" id="EXU94723.1"/>
    </source>
</evidence>
<dbReference type="AlphaFoldDB" id="A0A014PGN6"/>
<evidence type="ECO:0000313" key="2">
    <source>
        <dbReference type="Proteomes" id="UP000030151"/>
    </source>
</evidence>
<proteinExistence type="predicted"/>
<sequence>MDNDDKNQSLFQISLRNRAPIVSQLVNVGSEPNQREHAKFRSFITNLQCLRPKGNRLHRESINAFRQRGIPQNTCGVDYCTGHAHCAQKRNAIQAMDLVYQLSQHPVALLGWQLTVESELHLLTRILSGDLVSGISNREFRLSKATSIYEAKKALWLLWKITHDLWWERAWTFQENYRSGSRMRLLIRHNPSLESQKLRYHLFGKIPGELCISSVAFSAQVTQLCLAIRGAAESMRLNDLRRIDNILQAAGRYALILPESSCMTPTVIADIETRGLTQPWDRLALIANCCQYPVRLDSEVLCRRSQSLSLSILAMCLLNGEILNNSNDDTTSVAGLTTSVFLKRLIFRGFSAPEDDNRPLTFNKGCRLTDVELTACGVVVKGHLWKLGRVIDTSTFWPKLPWIAEPRGRLTLWQRKRLLQLVFRLHDLDHDWLAERIDGYLAADANTRKDYRSFTEMYLHRMAVEIAATIQSRQKLRLGSIWDAGGCSSPYRAIFAWTGEDTEMTCQPPPAYVFTCARQGDPGSYGHDANDIDRHVSLQVELNVPLGSCSLPQLRIRRWLLGICFFDECPRTRMYATTCVSAKHQFGPSPWCSRTNKKASYPGLCTFRRNIMHVVILRAESCGEFTMSLRCLTALNRVALPKPAVQTRTVLKLRIACMVSLTLGASSSSARHLRRTRLDRRFKDRRIALSSFVFLCLFSCDTQSTSASNLAASVMAAVLSSHILALVWYRTLSVRRQKSAARQPANARSWKRLYTATAYLCIVSPDQVALSPNHSVTLSMHQERWDDDVVLELRLLGQCRDNRRGSCPASRMEMQQSML</sequence>
<dbReference type="eggNOG" id="KOG0987">
    <property type="taxonomic scope" value="Eukaryota"/>
</dbReference>
<dbReference type="EMBL" id="JELW01000168">
    <property type="protein sequence ID" value="EXU94723.1"/>
    <property type="molecule type" value="Genomic_DNA"/>
</dbReference>
<accession>A0A014PGN6</accession>
<dbReference type="OrthoDB" id="4961397at2759"/>
<comment type="caution">
    <text evidence="1">The sequence shown here is derived from an EMBL/GenBank/DDBJ whole genome shotgun (WGS) entry which is preliminary data.</text>
</comment>
<organism evidence="1 2">
    <name type="scientific">Metarhizium robertsii</name>
    <dbReference type="NCBI Taxonomy" id="568076"/>
    <lineage>
        <taxon>Eukaryota</taxon>
        <taxon>Fungi</taxon>
        <taxon>Dikarya</taxon>
        <taxon>Ascomycota</taxon>
        <taxon>Pezizomycotina</taxon>
        <taxon>Sordariomycetes</taxon>
        <taxon>Hypocreomycetidae</taxon>
        <taxon>Hypocreales</taxon>
        <taxon>Clavicipitaceae</taxon>
        <taxon>Metarhizium</taxon>
    </lineage>
</organism>
<dbReference type="Proteomes" id="UP000030151">
    <property type="component" value="Unassembled WGS sequence"/>
</dbReference>
<evidence type="ECO:0008006" key="3">
    <source>
        <dbReference type="Google" id="ProtNLM"/>
    </source>
</evidence>
<name>A0A014PGN6_9HYPO</name>
<protein>
    <recommendedName>
        <fullName evidence="3">Heterokaryon incompatibility domain-containing protein</fullName>
    </recommendedName>
</protein>
<gene>
    <name evidence="1" type="ORF">X797_012197</name>
</gene>
<reference evidence="1 2" key="1">
    <citation type="submission" date="2014-02" db="EMBL/GenBank/DDBJ databases">
        <title>The genome sequence of the entomopathogenic fungus Metarhizium robertsii ARSEF 2575.</title>
        <authorList>
            <person name="Giuliano Garisto Donzelli B."/>
            <person name="Roe B.A."/>
            <person name="Macmil S.L."/>
            <person name="Krasnoff S.B."/>
            <person name="Gibson D.M."/>
        </authorList>
    </citation>
    <scope>NUCLEOTIDE SEQUENCE [LARGE SCALE GENOMIC DNA]</scope>
    <source>
        <strain evidence="1 2">ARSEF 2575</strain>
    </source>
</reference>